<dbReference type="AlphaFoldDB" id="A0A5N6LAA1"/>
<proteinExistence type="predicted"/>
<evidence type="ECO:0000256" key="1">
    <source>
        <dbReference type="SAM" id="MobiDB-lite"/>
    </source>
</evidence>
<name>A0A5N6LAA1_9ASTR</name>
<comment type="caution">
    <text evidence="2">The sequence shown here is derived from an EMBL/GenBank/DDBJ whole genome shotgun (WGS) entry which is preliminary data.</text>
</comment>
<dbReference type="Proteomes" id="UP000326396">
    <property type="component" value="Unassembled WGS sequence"/>
</dbReference>
<dbReference type="EMBL" id="SZYD01002097">
    <property type="protein sequence ID" value="KAC9942917.1"/>
    <property type="molecule type" value="Genomic_DNA"/>
</dbReference>
<organism evidence="2 3">
    <name type="scientific">Mikania micrantha</name>
    <name type="common">bitter vine</name>
    <dbReference type="NCBI Taxonomy" id="192012"/>
    <lineage>
        <taxon>Eukaryota</taxon>
        <taxon>Viridiplantae</taxon>
        <taxon>Streptophyta</taxon>
        <taxon>Embryophyta</taxon>
        <taxon>Tracheophyta</taxon>
        <taxon>Spermatophyta</taxon>
        <taxon>Magnoliopsida</taxon>
        <taxon>eudicotyledons</taxon>
        <taxon>Gunneridae</taxon>
        <taxon>Pentapetalae</taxon>
        <taxon>asterids</taxon>
        <taxon>campanulids</taxon>
        <taxon>Asterales</taxon>
        <taxon>Asteraceae</taxon>
        <taxon>Asteroideae</taxon>
        <taxon>Heliantheae alliance</taxon>
        <taxon>Eupatorieae</taxon>
        <taxon>Mikania</taxon>
    </lineage>
</organism>
<reference evidence="2 3" key="1">
    <citation type="submission" date="2019-05" db="EMBL/GenBank/DDBJ databases">
        <title>Mikania micrantha, genome provides insights into the molecular mechanism of rapid growth.</title>
        <authorList>
            <person name="Liu B."/>
        </authorList>
    </citation>
    <scope>NUCLEOTIDE SEQUENCE [LARGE SCALE GENOMIC DNA]</scope>
    <source>
        <strain evidence="2">NLD-2019</strain>
        <tissue evidence="2">Leaf</tissue>
    </source>
</reference>
<protein>
    <submittedName>
        <fullName evidence="2">Uncharacterized protein</fullName>
    </submittedName>
</protein>
<sequence>MKITSERGLSNEGGPASERLAKEVRPNENLSRRKTLRHSPNEAGQPIRPSGLSPFGGSHSRVQPWLFELNICSDRLYFCAEEIKGYAWTPRTPIFVEK</sequence>
<evidence type="ECO:0000313" key="2">
    <source>
        <dbReference type="EMBL" id="KAC9942917.1"/>
    </source>
</evidence>
<feature type="region of interest" description="Disordered" evidence="1">
    <location>
        <begin position="1"/>
        <end position="55"/>
    </location>
</feature>
<accession>A0A5N6LAA1</accession>
<gene>
    <name evidence="2" type="ORF">E3N88_45048</name>
</gene>
<keyword evidence="3" id="KW-1185">Reference proteome</keyword>
<evidence type="ECO:0000313" key="3">
    <source>
        <dbReference type="Proteomes" id="UP000326396"/>
    </source>
</evidence>